<evidence type="ECO:0000256" key="2">
    <source>
        <dbReference type="ARBA" id="ARBA00022484"/>
    </source>
</evidence>
<dbReference type="PROSITE" id="PS50522">
    <property type="entry name" value="RDRP_PHAGE"/>
    <property type="match status" value="1"/>
</dbReference>
<evidence type="ECO:0000256" key="6">
    <source>
        <dbReference type="ARBA" id="ARBA00022953"/>
    </source>
</evidence>
<keyword evidence="2 11" id="KW-0696">RNA-directed RNA polymerase</keyword>
<dbReference type="GO" id="GO:0000166">
    <property type="term" value="F:nucleotide binding"/>
    <property type="evidence" value="ECO:0007669"/>
    <property type="project" value="UniProtKB-KW"/>
</dbReference>
<evidence type="ECO:0000256" key="1">
    <source>
        <dbReference type="ARBA" id="ARBA00012494"/>
    </source>
</evidence>
<dbReference type="EMBL" id="MN035302">
    <property type="protein sequence ID" value="QDH90144.1"/>
    <property type="molecule type" value="Genomic_RNA"/>
</dbReference>
<comment type="catalytic activity">
    <reaction evidence="8">
        <text>RNA(n) + a ribonucleoside 5'-triphosphate = RNA(n+1) + diphosphate</text>
        <dbReference type="Rhea" id="RHEA:21248"/>
        <dbReference type="Rhea" id="RHEA-COMP:14527"/>
        <dbReference type="Rhea" id="RHEA-COMP:17342"/>
        <dbReference type="ChEBI" id="CHEBI:33019"/>
        <dbReference type="ChEBI" id="CHEBI:61557"/>
        <dbReference type="ChEBI" id="CHEBI:140395"/>
        <dbReference type="EC" id="2.7.7.48"/>
    </reaction>
</comment>
<protein>
    <recommendedName>
        <fullName evidence="1">RNA-directed RNA polymerase</fullName>
        <ecNumber evidence="1">2.7.7.48</ecNumber>
    </recommendedName>
    <alternativeName>
        <fullName evidence="7">RNA replicase beta chain</fullName>
    </alternativeName>
</protein>
<evidence type="ECO:0000259" key="10">
    <source>
        <dbReference type="PROSITE" id="PS50522"/>
    </source>
</evidence>
<dbReference type="InterPro" id="IPR005093">
    <property type="entry name" value="RNArep_beta"/>
</dbReference>
<keyword evidence="6" id="KW-0693">Viral RNA replication</keyword>
<evidence type="ECO:0000256" key="5">
    <source>
        <dbReference type="ARBA" id="ARBA00022741"/>
    </source>
</evidence>
<feature type="binding site" evidence="9">
    <location>
        <position position="362"/>
    </location>
    <ligand>
        <name>Mg(2+)</name>
        <dbReference type="ChEBI" id="CHEBI:18420"/>
        <label>2</label>
    </ligand>
</feature>
<accession>A0A514D960</accession>
<name>A0A514D960_9VIRU</name>
<comment type="cofactor">
    <cofactor evidence="9">
        <name>Mg(2+)</name>
        <dbReference type="ChEBI" id="CHEBI:18420"/>
    </cofactor>
    <text evidence="9">Binds 2 Mg(2+) per subunit.</text>
</comment>
<dbReference type="GO" id="GO:0003968">
    <property type="term" value="F:RNA-directed RNA polymerase activity"/>
    <property type="evidence" value="ECO:0007669"/>
    <property type="project" value="UniProtKB-KW"/>
</dbReference>
<dbReference type="GO" id="GO:0039694">
    <property type="term" value="P:viral RNA genome replication"/>
    <property type="evidence" value="ECO:0007669"/>
    <property type="project" value="InterPro"/>
</dbReference>
<keyword evidence="5" id="KW-0547">Nucleotide-binding</keyword>
<gene>
    <name evidence="11" type="ORF">H4BulkLitter23469_000001</name>
</gene>
<keyword evidence="9" id="KW-0460">Magnesium</keyword>
<evidence type="ECO:0000256" key="4">
    <source>
        <dbReference type="ARBA" id="ARBA00022695"/>
    </source>
</evidence>
<dbReference type="InterPro" id="IPR043502">
    <property type="entry name" value="DNA/RNA_pol_sf"/>
</dbReference>
<evidence type="ECO:0000256" key="8">
    <source>
        <dbReference type="ARBA" id="ARBA00048744"/>
    </source>
</evidence>
<dbReference type="SUPFAM" id="SSF56672">
    <property type="entry name" value="DNA/RNA polymerases"/>
    <property type="match status" value="1"/>
</dbReference>
<dbReference type="Pfam" id="PF03431">
    <property type="entry name" value="RNA_replicase_B"/>
    <property type="match status" value="1"/>
</dbReference>
<evidence type="ECO:0000256" key="9">
    <source>
        <dbReference type="PIRSR" id="PIRSR605093-1"/>
    </source>
</evidence>
<organism evidence="11">
    <name type="scientific">Leviviridae sp</name>
    <dbReference type="NCBI Taxonomy" id="2027243"/>
    <lineage>
        <taxon>Viruses</taxon>
        <taxon>Riboviria</taxon>
        <taxon>Orthornavirae</taxon>
        <taxon>Lenarviricota</taxon>
        <taxon>Leviviricetes</taxon>
        <taxon>Norzivirales</taxon>
        <taxon>Fiersviridae</taxon>
    </lineage>
</organism>
<dbReference type="EC" id="2.7.7.48" evidence="1"/>
<feature type="binding site" evidence="9">
    <location>
        <position position="458"/>
    </location>
    <ligand>
        <name>Mg(2+)</name>
        <dbReference type="ChEBI" id="CHEBI:18420"/>
        <label>2</label>
    </ligand>
</feature>
<proteinExistence type="predicted"/>
<feature type="binding site" evidence="9">
    <location>
        <position position="457"/>
    </location>
    <ligand>
        <name>Mg(2+)</name>
        <dbReference type="ChEBI" id="CHEBI:18420"/>
        <label>2</label>
    </ligand>
</feature>
<evidence type="ECO:0000256" key="7">
    <source>
        <dbReference type="ARBA" id="ARBA00030248"/>
    </source>
</evidence>
<dbReference type="InterPro" id="IPR007096">
    <property type="entry name" value="RNA-dir_Rpol_cat_phage"/>
</dbReference>
<keyword evidence="4" id="KW-0548">Nucleotidyltransferase</keyword>
<keyword evidence="3" id="KW-0808">Transferase</keyword>
<dbReference type="GO" id="GO:0046872">
    <property type="term" value="F:metal ion binding"/>
    <property type="evidence" value="ECO:0007669"/>
    <property type="project" value="UniProtKB-KW"/>
</dbReference>
<evidence type="ECO:0000256" key="3">
    <source>
        <dbReference type="ARBA" id="ARBA00022679"/>
    </source>
</evidence>
<sequence length="653" mass="73538">MKSQASQLLHVLTGILADVQSAYPEMSSSVRKDLLRITSLTSNRGQGLYTLDLPSLDPLLLGGLENGRLQLGGALARRVSRKCRVPRLFSGLWLRVFDADSCLKQEPDPSAIFFLRSLFALGKRLDVECSPDRRKTALEAYHEIESGLRLPSLKWEGDEILLDEPSVHISLSDCTKGLDCDDLYYDEEVELSRPKIKKVLDRIQQVADILSQSFGHLDVMSEEFSSLHSSEGIGFKHGPGAVATGTKKWERSRFPTWPHKLEHVFPYAFCGVTTIDLRMGLRQPLNHELASRMICVPKTSKAPRIIAAEPAEHQWCQQALWTFLRGKIKSTWIGKFVDFSRQDLSASHVVQASKDRKLATVDLSDASDRLSCWTVERLFRNNHFLLNALHAARTRYIRHSDGSFLRLRKFASQGTATTFPVQSLAFLCIALGASIKRDKVRLRDIMQMSGKVRVYGDDIIVPVDGYEDLKIAMDSLQLKINLNKSFVLGKFRESCGSDAYNGYDCTPVKPTTFSPDGPRSRLTIVEASNNFHKKGLWNAASKCLDLLPNTYRKRLRVTGPRDSGFLGVTSFLGSSELHLEKRWNRQFQCFDVRTVVIRSRVRKTPRDQHHQFLDFLSQGKPLLGSRQASNIYDVADPKDRIGWAVSLCPAGNS</sequence>
<reference evidence="11" key="1">
    <citation type="submission" date="2019-05" db="EMBL/GenBank/DDBJ databases">
        <title>Metatranscriptomic reconstruction reveals RNA viruses with the potential to shape carbon cycling in soil.</title>
        <authorList>
            <person name="Starr E.P."/>
            <person name="Nuccio E."/>
            <person name="Pett-Ridge J."/>
            <person name="Banfield J.F."/>
            <person name="Firestone M.K."/>
        </authorList>
    </citation>
    <scope>NUCLEOTIDE SEQUENCE</scope>
    <source>
        <strain evidence="11">H4_Bulk_Litter_23_scaffold_469</strain>
    </source>
</reference>
<keyword evidence="9" id="KW-0479">Metal-binding</keyword>
<evidence type="ECO:0000313" key="11">
    <source>
        <dbReference type="EMBL" id="QDH90144.1"/>
    </source>
</evidence>
<feature type="domain" description="RdRp catalytic" evidence="10">
    <location>
        <begin position="347"/>
        <end position="489"/>
    </location>
</feature>